<feature type="non-terminal residue" evidence="1">
    <location>
        <position position="1"/>
    </location>
</feature>
<dbReference type="Proteomes" id="UP000823775">
    <property type="component" value="Unassembled WGS sequence"/>
</dbReference>
<protein>
    <submittedName>
        <fullName evidence="1">Uncharacterized protein</fullName>
    </submittedName>
</protein>
<organism evidence="1 2">
    <name type="scientific">Datura stramonium</name>
    <name type="common">Jimsonweed</name>
    <name type="synonym">Common thornapple</name>
    <dbReference type="NCBI Taxonomy" id="4076"/>
    <lineage>
        <taxon>Eukaryota</taxon>
        <taxon>Viridiplantae</taxon>
        <taxon>Streptophyta</taxon>
        <taxon>Embryophyta</taxon>
        <taxon>Tracheophyta</taxon>
        <taxon>Spermatophyta</taxon>
        <taxon>Magnoliopsida</taxon>
        <taxon>eudicotyledons</taxon>
        <taxon>Gunneridae</taxon>
        <taxon>Pentapetalae</taxon>
        <taxon>asterids</taxon>
        <taxon>lamiids</taxon>
        <taxon>Solanales</taxon>
        <taxon>Solanaceae</taxon>
        <taxon>Solanoideae</taxon>
        <taxon>Datureae</taxon>
        <taxon>Datura</taxon>
    </lineage>
</organism>
<proteinExistence type="predicted"/>
<comment type="caution">
    <text evidence="1">The sequence shown here is derived from an EMBL/GenBank/DDBJ whole genome shotgun (WGS) entry which is preliminary data.</text>
</comment>
<keyword evidence="2" id="KW-1185">Reference proteome</keyword>
<evidence type="ECO:0000313" key="1">
    <source>
        <dbReference type="EMBL" id="MCD9559150.1"/>
    </source>
</evidence>
<dbReference type="EMBL" id="JACEIK010002105">
    <property type="protein sequence ID" value="MCD9559150.1"/>
    <property type="molecule type" value="Genomic_DNA"/>
</dbReference>
<accession>A0ABS8UKI8</accession>
<evidence type="ECO:0000313" key="2">
    <source>
        <dbReference type="Proteomes" id="UP000823775"/>
    </source>
</evidence>
<gene>
    <name evidence="1" type="ORF">HAX54_016971</name>
</gene>
<name>A0ABS8UKI8_DATST</name>
<reference evidence="1 2" key="1">
    <citation type="journal article" date="2021" name="BMC Genomics">
        <title>Datura genome reveals duplications of psychoactive alkaloid biosynthetic genes and high mutation rate following tissue culture.</title>
        <authorList>
            <person name="Rajewski A."/>
            <person name="Carter-House D."/>
            <person name="Stajich J."/>
            <person name="Litt A."/>
        </authorList>
    </citation>
    <scope>NUCLEOTIDE SEQUENCE [LARGE SCALE GENOMIC DNA]</scope>
    <source>
        <strain evidence="1">AR-01</strain>
    </source>
</reference>
<sequence length="112" mass="12281">HLVETKMMKYLNLTHSIRGKIGDVCATSLHPRLAGATQEDLEVVGTRPACYKLVSVERKCYEGGLEGILLGPITVPTCVSPYLRNIGANASGSCLLRREKSSKKASRYLRSF</sequence>